<accession>A0AAE4B2A0</accession>
<evidence type="ECO:0000313" key="1">
    <source>
        <dbReference type="EMBL" id="MDQ0370441.1"/>
    </source>
</evidence>
<dbReference type="AlphaFoldDB" id="A0AAE4B2A0"/>
<evidence type="ECO:0000313" key="2">
    <source>
        <dbReference type="Proteomes" id="UP001240236"/>
    </source>
</evidence>
<reference evidence="1 2" key="1">
    <citation type="submission" date="2023-07" db="EMBL/GenBank/DDBJ databases">
        <title>Sequencing the genomes of 1000 actinobacteria strains.</title>
        <authorList>
            <person name="Klenk H.-P."/>
        </authorList>
    </citation>
    <scope>NUCLEOTIDE SEQUENCE [LARGE SCALE GENOMIC DNA]</scope>
    <source>
        <strain evidence="1 2">DSM 44709</strain>
    </source>
</reference>
<name>A0AAE4B2A0_9ACTN</name>
<dbReference type="EMBL" id="JAUSUZ010000001">
    <property type="protein sequence ID" value="MDQ0370441.1"/>
    <property type="molecule type" value="Genomic_DNA"/>
</dbReference>
<organism evidence="1 2">
    <name type="scientific">Catenuloplanes indicus</name>
    <dbReference type="NCBI Taxonomy" id="137267"/>
    <lineage>
        <taxon>Bacteria</taxon>
        <taxon>Bacillati</taxon>
        <taxon>Actinomycetota</taxon>
        <taxon>Actinomycetes</taxon>
        <taxon>Micromonosporales</taxon>
        <taxon>Micromonosporaceae</taxon>
        <taxon>Catenuloplanes</taxon>
    </lineage>
</organism>
<gene>
    <name evidence="1" type="ORF">J2S42_007110</name>
</gene>
<comment type="caution">
    <text evidence="1">The sequence shown here is derived from an EMBL/GenBank/DDBJ whole genome shotgun (WGS) entry which is preliminary data.</text>
</comment>
<dbReference type="RefSeq" id="WP_307246407.1">
    <property type="nucleotide sequence ID" value="NZ_JAUSUZ010000001.1"/>
</dbReference>
<keyword evidence="2" id="KW-1185">Reference proteome</keyword>
<sequence>MAKRAPDEGGWVWRQLYKVFGPATVSGDALQGCTQEARDQWKRHLEARRQASR</sequence>
<protein>
    <submittedName>
        <fullName evidence="1">Uncharacterized protein</fullName>
    </submittedName>
</protein>
<dbReference type="Proteomes" id="UP001240236">
    <property type="component" value="Unassembled WGS sequence"/>
</dbReference>
<proteinExistence type="predicted"/>